<reference evidence="2 3" key="1">
    <citation type="journal article" date="2012" name="Science">
        <title>The Paleozoic origin of enzymatic lignin decomposition reconstructed from 31 fungal genomes.</title>
        <authorList>
            <person name="Floudas D."/>
            <person name="Binder M."/>
            <person name="Riley R."/>
            <person name="Barry K."/>
            <person name="Blanchette R.A."/>
            <person name="Henrissat B."/>
            <person name="Martinez A.T."/>
            <person name="Otillar R."/>
            <person name="Spatafora J.W."/>
            <person name="Yadav J.S."/>
            <person name="Aerts A."/>
            <person name="Benoit I."/>
            <person name="Boyd A."/>
            <person name="Carlson A."/>
            <person name="Copeland A."/>
            <person name="Coutinho P.M."/>
            <person name="de Vries R.P."/>
            <person name="Ferreira P."/>
            <person name="Findley K."/>
            <person name="Foster B."/>
            <person name="Gaskell J."/>
            <person name="Glotzer D."/>
            <person name="Gorecki P."/>
            <person name="Heitman J."/>
            <person name="Hesse C."/>
            <person name="Hori C."/>
            <person name="Igarashi K."/>
            <person name="Jurgens J.A."/>
            <person name="Kallen N."/>
            <person name="Kersten P."/>
            <person name="Kohler A."/>
            <person name="Kuees U."/>
            <person name="Kumar T.K.A."/>
            <person name="Kuo A."/>
            <person name="LaButti K."/>
            <person name="Larrondo L.F."/>
            <person name="Lindquist E."/>
            <person name="Ling A."/>
            <person name="Lombard V."/>
            <person name="Lucas S."/>
            <person name="Lundell T."/>
            <person name="Martin R."/>
            <person name="McLaughlin D.J."/>
            <person name="Morgenstern I."/>
            <person name="Morin E."/>
            <person name="Murat C."/>
            <person name="Nagy L.G."/>
            <person name="Nolan M."/>
            <person name="Ohm R.A."/>
            <person name="Patyshakuliyeva A."/>
            <person name="Rokas A."/>
            <person name="Ruiz-Duenas F.J."/>
            <person name="Sabat G."/>
            <person name="Salamov A."/>
            <person name="Samejima M."/>
            <person name="Schmutz J."/>
            <person name="Slot J.C."/>
            <person name="St John F."/>
            <person name="Stenlid J."/>
            <person name="Sun H."/>
            <person name="Sun S."/>
            <person name="Syed K."/>
            <person name="Tsang A."/>
            <person name="Wiebenga A."/>
            <person name="Young D."/>
            <person name="Pisabarro A."/>
            <person name="Eastwood D.C."/>
            <person name="Martin F."/>
            <person name="Cullen D."/>
            <person name="Grigoriev I.V."/>
            <person name="Hibbett D.S."/>
        </authorList>
    </citation>
    <scope>NUCLEOTIDE SEQUENCE [LARGE SCALE GENOMIC DNA]</scope>
    <source>
        <strain evidence="2 3">MD-104</strain>
    </source>
</reference>
<dbReference type="InterPro" id="IPR053013">
    <property type="entry name" value="LAT"/>
</dbReference>
<dbReference type="OMA" id="WIANERF"/>
<dbReference type="PANTHER" id="PTHR34815">
    <property type="entry name" value="LYSINE ACETYLTRANSFERASE"/>
    <property type="match status" value="1"/>
</dbReference>
<dbReference type="InterPro" id="IPR055100">
    <property type="entry name" value="GNAT_LYC1-like"/>
</dbReference>
<feature type="domain" description="LYC1 C-terminal" evidence="1">
    <location>
        <begin position="199"/>
        <end position="384"/>
    </location>
</feature>
<accession>A0A2H3K774</accession>
<name>A0A2H3K774_WOLCO</name>
<dbReference type="Proteomes" id="UP000218811">
    <property type="component" value="Unassembled WGS sequence"/>
</dbReference>
<evidence type="ECO:0000313" key="3">
    <source>
        <dbReference type="Proteomes" id="UP000218811"/>
    </source>
</evidence>
<dbReference type="EMBL" id="KB468168">
    <property type="protein sequence ID" value="PCH44914.1"/>
    <property type="molecule type" value="Genomic_DNA"/>
</dbReference>
<organism evidence="2 3">
    <name type="scientific">Wolfiporia cocos (strain MD-104)</name>
    <name type="common">Brown rot fungus</name>
    <dbReference type="NCBI Taxonomy" id="742152"/>
    <lineage>
        <taxon>Eukaryota</taxon>
        <taxon>Fungi</taxon>
        <taxon>Dikarya</taxon>
        <taxon>Basidiomycota</taxon>
        <taxon>Agaricomycotina</taxon>
        <taxon>Agaricomycetes</taxon>
        <taxon>Polyporales</taxon>
        <taxon>Phaeolaceae</taxon>
        <taxon>Wolfiporia</taxon>
    </lineage>
</organism>
<dbReference type="OrthoDB" id="2020070at2759"/>
<protein>
    <recommendedName>
        <fullName evidence="1">LYC1 C-terminal domain-containing protein</fullName>
    </recommendedName>
</protein>
<evidence type="ECO:0000313" key="2">
    <source>
        <dbReference type="EMBL" id="PCH44914.1"/>
    </source>
</evidence>
<evidence type="ECO:0000259" key="1">
    <source>
        <dbReference type="Pfam" id="PF22998"/>
    </source>
</evidence>
<keyword evidence="3" id="KW-1185">Reference proteome</keyword>
<dbReference type="Pfam" id="PF22998">
    <property type="entry name" value="GNAT_LYC1-like"/>
    <property type="match status" value="1"/>
</dbReference>
<dbReference type="STRING" id="742152.A0A2H3K774"/>
<gene>
    <name evidence="2" type="ORF">WOLCODRAFT_133434</name>
</gene>
<dbReference type="PANTHER" id="PTHR34815:SF2">
    <property type="entry name" value="N-ACETYLTRANSFERASE DOMAIN-CONTAINING PROTEIN"/>
    <property type="match status" value="1"/>
</dbReference>
<proteinExistence type="predicted"/>
<dbReference type="AlphaFoldDB" id="A0A2H3K774"/>
<sequence>MSSFSLADLSLFLATPEQTYESRKWTAVQWAKGLSLAHYIQRDVIMESLEHATDNKLTTWVLAPRNDPTTLDFMCSCETFRREALIARSSAVTEASAYGIASVFTPEEKRRRGYAQHMMRLLHWILAPRSSMPDKFPAAWGGPPKAFVHTGDARFSVIYSDVGSEFYRACGPSPSLREGWLERGSIQTALDTSTAPATYAEDQVAEKSWHLLSENDVNAVFSREASWVRADLAHAATSTPRTLFSFLPDDGVGASLIKRTMNFTSEGQPTWGAAVAEAINGAQPDEVTYATWTLDILSDSRSLVVTRLRTTTDTFKGLLDQLIKFARQQNISAIDIWGLPENLQHLAGEFGWTTSHRSEHLSAFKWYGSENAGEVDWLFNEKYVVQFRKSP</sequence>